<dbReference type="KEGG" id="acry:AC20117_21130"/>
<dbReference type="OrthoDB" id="134712at2"/>
<accession>A0A1H1FTZ5</accession>
<dbReference type="PROSITE" id="PS50110">
    <property type="entry name" value="RESPONSE_REGULATORY"/>
    <property type="match status" value="1"/>
</dbReference>
<dbReference type="InterPro" id="IPR011006">
    <property type="entry name" value="CheY-like_superfamily"/>
</dbReference>
<dbReference type="InterPro" id="IPR016032">
    <property type="entry name" value="Sig_transdc_resp-reg_C-effctor"/>
</dbReference>
<dbReference type="PRINTS" id="PR00038">
    <property type="entry name" value="HTHLUXR"/>
</dbReference>
<dbReference type="EMBL" id="FNKH01000002">
    <property type="protein sequence ID" value="SDR04351.1"/>
    <property type="molecule type" value="Genomic_DNA"/>
</dbReference>
<evidence type="ECO:0000259" key="3">
    <source>
        <dbReference type="PROSITE" id="PS50043"/>
    </source>
</evidence>
<evidence type="ECO:0000256" key="1">
    <source>
        <dbReference type="ARBA" id="ARBA00023125"/>
    </source>
</evidence>
<feature type="domain" description="Response regulatory" evidence="4">
    <location>
        <begin position="10"/>
        <end position="126"/>
    </location>
</feature>
<name>A0A1H1FTZ5_9MICC</name>
<dbReference type="Gene3D" id="3.40.50.2300">
    <property type="match status" value="1"/>
</dbReference>
<dbReference type="InterPro" id="IPR039420">
    <property type="entry name" value="WalR-like"/>
</dbReference>
<dbReference type="InterPro" id="IPR001789">
    <property type="entry name" value="Sig_transdc_resp-reg_receiver"/>
</dbReference>
<keyword evidence="2" id="KW-0597">Phosphoprotein</keyword>
<dbReference type="Pfam" id="PF00196">
    <property type="entry name" value="GerE"/>
    <property type="match status" value="1"/>
</dbReference>
<organism evidence="5 6">
    <name type="scientific">Crystallibacter crystallopoietes</name>
    <dbReference type="NCBI Taxonomy" id="37928"/>
    <lineage>
        <taxon>Bacteria</taxon>
        <taxon>Bacillati</taxon>
        <taxon>Actinomycetota</taxon>
        <taxon>Actinomycetes</taxon>
        <taxon>Micrococcales</taxon>
        <taxon>Micrococcaceae</taxon>
        <taxon>Crystallibacter</taxon>
    </lineage>
</organism>
<dbReference type="PANTHER" id="PTHR43214">
    <property type="entry name" value="TWO-COMPONENT RESPONSE REGULATOR"/>
    <property type="match status" value="1"/>
</dbReference>
<dbReference type="PROSITE" id="PS50043">
    <property type="entry name" value="HTH_LUXR_2"/>
    <property type="match status" value="1"/>
</dbReference>
<dbReference type="SMART" id="SM00421">
    <property type="entry name" value="HTH_LUXR"/>
    <property type="match status" value="1"/>
</dbReference>
<dbReference type="Proteomes" id="UP000181917">
    <property type="component" value="Unassembled WGS sequence"/>
</dbReference>
<proteinExistence type="predicted"/>
<protein>
    <submittedName>
        <fullName evidence="5">DNA-binding response regulator, NarL/FixJ family, contains REC and HTH domains</fullName>
    </submittedName>
</protein>
<evidence type="ECO:0000313" key="6">
    <source>
        <dbReference type="Proteomes" id="UP000181917"/>
    </source>
</evidence>
<dbReference type="InterPro" id="IPR000792">
    <property type="entry name" value="Tscrpt_reg_LuxR_C"/>
</dbReference>
<dbReference type="SMART" id="SM00448">
    <property type="entry name" value="REC"/>
    <property type="match status" value="1"/>
</dbReference>
<dbReference type="GO" id="GO:0003677">
    <property type="term" value="F:DNA binding"/>
    <property type="evidence" value="ECO:0007669"/>
    <property type="project" value="UniProtKB-KW"/>
</dbReference>
<evidence type="ECO:0000313" key="5">
    <source>
        <dbReference type="EMBL" id="SDR04351.1"/>
    </source>
</evidence>
<gene>
    <name evidence="5" type="ORF">SAMN04489742_3649</name>
</gene>
<dbReference type="GO" id="GO:0000160">
    <property type="term" value="P:phosphorelay signal transduction system"/>
    <property type="evidence" value="ECO:0007669"/>
    <property type="project" value="InterPro"/>
</dbReference>
<evidence type="ECO:0000256" key="2">
    <source>
        <dbReference type="PROSITE-ProRule" id="PRU00169"/>
    </source>
</evidence>
<dbReference type="SUPFAM" id="SSF46894">
    <property type="entry name" value="C-terminal effector domain of the bipartite response regulators"/>
    <property type="match status" value="1"/>
</dbReference>
<feature type="domain" description="HTH luxR-type" evidence="3">
    <location>
        <begin position="145"/>
        <end position="210"/>
    </location>
</feature>
<dbReference type="AlphaFoldDB" id="A0A1H1FTZ5"/>
<dbReference type="Pfam" id="PF00072">
    <property type="entry name" value="Response_reg"/>
    <property type="match status" value="1"/>
</dbReference>
<reference evidence="5 6" key="1">
    <citation type="submission" date="2016-10" db="EMBL/GenBank/DDBJ databases">
        <authorList>
            <person name="de Groot N.N."/>
        </authorList>
    </citation>
    <scope>NUCLEOTIDE SEQUENCE [LARGE SCALE GENOMIC DNA]</scope>
    <source>
        <strain evidence="5 6">DSM 20117</strain>
    </source>
</reference>
<keyword evidence="6" id="KW-1185">Reference proteome</keyword>
<keyword evidence="1 5" id="KW-0238">DNA-binding</keyword>
<dbReference type="CDD" id="cd06170">
    <property type="entry name" value="LuxR_C_like"/>
    <property type="match status" value="1"/>
</dbReference>
<feature type="modified residue" description="4-aspartylphosphate" evidence="2">
    <location>
        <position position="61"/>
    </location>
</feature>
<sequence>MSAQGNAVSDVVMVSGQTMFAELLCQAVGGQTDLNPAGFAVTVESAVALCAGAAPDAVVVDGTLPDGDGLDAAERILAVVPSARIILLTTGPGRDVLSRAVEAGVSGLLPMSGSLGGLLDAIRSARPGAMTVHPSLLVPAVRSVNSEEIPVLTRRERQVLTFLAEGSDVPTTARALNITQNTCRGYVKSILAKLGAHSQLQAVAFARRLQLLA</sequence>
<dbReference type="STRING" id="37928.SAMN04489742_3649"/>
<dbReference type="SUPFAM" id="SSF52172">
    <property type="entry name" value="CheY-like"/>
    <property type="match status" value="1"/>
</dbReference>
<dbReference type="RefSeq" id="WP_074703346.1">
    <property type="nucleotide sequence ID" value="NZ_CP018863.1"/>
</dbReference>
<evidence type="ECO:0000259" key="4">
    <source>
        <dbReference type="PROSITE" id="PS50110"/>
    </source>
</evidence>
<dbReference type="GO" id="GO:0006355">
    <property type="term" value="P:regulation of DNA-templated transcription"/>
    <property type="evidence" value="ECO:0007669"/>
    <property type="project" value="InterPro"/>
</dbReference>